<feature type="non-terminal residue" evidence="2">
    <location>
        <position position="72"/>
    </location>
</feature>
<protein>
    <submittedName>
        <fullName evidence="2">Uncharacterized protein</fullName>
    </submittedName>
</protein>
<gene>
    <name evidence="2" type="ORF">S06H3_48039</name>
</gene>
<evidence type="ECO:0000256" key="1">
    <source>
        <dbReference type="SAM" id="MobiDB-lite"/>
    </source>
</evidence>
<reference evidence="2" key="1">
    <citation type="journal article" date="2014" name="Front. Microbiol.">
        <title>High frequency of phylogenetically diverse reductive dehalogenase-homologous genes in deep subseafloor sedimentary metagenomes.</title>
        <authorList>
            <person name="Kawai M."/>
            <person name="Futagami T."/>
            <person name="Toyoda A."/>
            <person name="Takaki Y."/>
            <person name="Nishi S."/>
            <person name="Hori S."/>
            <person name="Arai W."/>
            <person name="Tsubouchi T."/>
            <person name="Morono Y."/>
            <person name="Uchiyama I."/>
            <person name="Ito T."/>
            <person name="Fujiyama A."/>
            <person name="Inagaki F."/>
            <person name="Takami H."/>
        </authorList>
    </citation>
    <scope>NUCLEOTIDE SEQUENCE</scope>
    <source>
        <strain evidence="2">Expedition CK06-06</strain>
    </source>
</reference>
<evidence type="ECO:0000313" key="2">
    <source>
        <dbReference type="EMBL" id="GAI38901.1"/>
    </source>
</evidence>
<dbReference type="AlphaFoldDB" id="X1P8X5"/>
<dbReference type="EMBL" id="BARV01030224">
    <property type="protein sequence ID" value="GAI38901.1"/>
    <property type="molecule type" value="Genomic_DNA"/>
</dbReference>
<comment type="caution">
    <text evidence="2">The sequence shown here is derived from an EMBL/GenBank/DDBJ whole genome shotgun (WGS) entry which is preliminary data.</text>
</comment>
<name>X1P8X5_9ZZZZ</name>
<accession>X1P8X5</accession>
<sequence>MQSKASLLSQAISEAEEASNQLNEERKSVAEIEQQLARKDFALSEQEALGEVEGELARLDYNPQQHEQVRHR</sequence>
<feature type="compositionally biased region" description="Polar residues" evidence="1">
    <location>
        <begin position="1"/>
        <end position="22"/>
    </location>
</feature>
<proteinExistence type="predicted"/>
<organism evidence="2">
    <name type="scientific">marine sediment metagenome</name>
    <dbReference type="NCBI Taxonomy" id="412755"/>
    <lineage>
        <taxon>unclassified sequences</taxon>
        <taxon>metagenomes</taxon>
        <taxon>ecological metagenomes</taxon>
    </lineage>
</organism>
<feature type="region of interest" description="Disordered" evidence="1">
    <location>
        <begin position="1"/>
        <end position="27"/>
    </location>
</feature>